<dbReference type="EMBL" id="JTDY01002180">
    <property type="protein sequence ID" value="KOB71935.1"/>
    <property type="molecule type" value="Genomic_DNA"/>
</dbReference>
<gene>
    <name evidence="1" type="ORF">OBRU01_12899</name>
</gene>
<accession>A0A0L7L981</accession>
<name>A0A0L7L981_OPEBR</name>
<sequence length="74" mass="8482">MEKYVQVNLKFIFHLQGADEEDSVSLDQKNDDPLDSKQKQWILCAAKGEYHALAKMCKENAKLVKTKVSIKTKI</sequence>
<comment type="caution">
    <text evidence="1">The sequence shown here is derived from an EMBL/GenBank/DDBJ whole genome shotgun (WGS) entry which is preliminary data.</text>
</comment>
<dbReference type="AlphaFoldDB" id="A0A0L7L981"/>
<evidence type="ECO:0000313" key="2">
    <source>
        <dbReference type="Proteomes" id="UP000037510"/>
    </source>
</evidence>
<reference evidence="1 2" key="1">
    <citation type="journal article" date="2015" name="Genome Biol. Evol.">
        <title>The genome of winter moth (Operophtera brumata) provides a genomic perspective on sexual dimorphism and phenology.</title>
        <authorList>
            <person name="Derks M.F."/>
            <person name="Smit S."/>
            <person name="Salis L."/>
            <person name="Schijlen E."/>
            <person name="Bossers A."/>
            <person name="Mateman C."/>
            <person name="Pijl A.S."/>
            <person name="de Ridder D."/>
            <person name="Groenen M.A."/>
            <person name="Visser M.E."/>
            <person name="Megens H.J."/>
        </authorList>
    </citation>
    <scope>NUCLEOTIDE SEQUENCE [LARGE SCALE GENOMIC DNA]</scope>
    <source>
        <strain evidence="1">WM2013NL</strain>
        <tissue evidence="1">Head and thorax</tissue>
    </source>
</reference>
<proteinExistence type="predicted"/>
<keyword evidence="2" id="KW-1185">Reference proteome</keyword>
<dbReference type="Proteomes" id="UP000037510">
    <property type="component" value="Unassembled WGS sequence"/>
</dbReference>
<protein>
    <submittedName>
        <fullName evidence="1">Sosondowah</fullName>
    </submittedName>
</protein>
<organism evidence="1 2">
    <name type="scientific">Operophtera brumata</name>
    <name type="common">Winter moth</name>
    <name type="synonym">Phalaena brumata</name>
    <dbReference type="NCBI Taxonomy" id="104452"/>
    <lineage>
        <taxon>Eukaryota</taxon>
        <taxon>Metazoa</taxon>
        <taxon>Ecdysozoa</taxon>
        <taxon>Arthropoda</taxon>
        <taxon>Hexapoda</taxon>
        <taxon>Insecta</taxon>
        <taxon>Pterygota</taxon>
        <taxon>Neoptera</taxon>
        <taxon>Endopterygota</taxon>
        <taxon>Lepidoptera</taxon>
        <taxon>Glossata</taxon>
        <taxon>Ditrysia</taxon>
        <taxon>Geometroidea</taxon>
        <taxon>Geometridae</taxon>
        <taxon>Larentiinae</taxon>
        <taxon>Operophtera</taxon>
    </lineage>
</organism>
<evidence type="ECO:0000313" key="1">
    <source>
        <dbReference type="EMBL" id="KOB71935.1"/>
    </source>
</evidence>